<sequence>MGILGTQTCAVCGTNVRPPHARYRIANKEIICKECYQKAQIQADQMKLGRILLSADQIKKQIRDIDKFKKMANKKSNKIRDALVKFGVSTIDIDQFPPEKIANISLTLKKHETILNALTVNDGPQMAILALTFEKIIQLTTDDVLLFPLAAITHLQTNDANQLSFEFDGRVFTFSSSNASLIREFTTQVQDRLE</sequence>
<dbReference type="AlphaFoldDB" id="A0A0R2A324"/>
<gene>
    <name evidence="1" type="ORF">FC26_GL001358</name>
</gene>
<name>A0A0R2A324_9LACO</name>
<dbReference type="Proteomes" id="UP000051733">
    <property type="component" value="Unassembled WGS sequence"/>
</dbReference>
<reference evidence="1 2" key="1">
    <citation type="journal article" date="2015" name="Genome Announc.">
        <title>Expanding the biotechnology potential of lactobacilli through comparative genomics of 213 strains and associated genera.</title>
        <authorList>
            <person name="Sun Z."/>
            <person name="Harris H.M."/>
            <person name="McCann A."/>
            <person name="Guo C."/>
            <person name="Argimon S."/>
            <person name="Zhang W."/>
            <person name="Yang X."/>
            <person name="Jeffery I.B."/>
            <person name="Cooney J.C."/>
            <person name="Kagawa T.F."/>
            <person name="Liu W."/>
            <person name="Song Y."/>
            <person name="Salvetti E."/>
            <person name="Wrobel A."/>
            <person name="Rasinkangas P."/>
            <person name="Parkhill J."/>
            <person name="Rea M.C."/>
            <person name="O'Sullivan O."/>
            <person name="Ritari J."/>
            <person name="Douillard F.P."/>
            <person name="Paul Ross R."/>
            <person name="Yang R."/>
            <person name="Briner A.E."/>
            <person name="Felis G.E."/>
            <person name="de Vos W.M."/>
            <person name="Barrangou R."/>
            <person name="Klaenhammer T.R."/>
            <person name="Caufield P.W."/>
            <person name="Cui Y."/>
            <person name="Zhang H."/>
            <person name="O'Toole P.W."/>
        </authorList>
    </citation>
    <scope>NUCLEOTIDE SEQUENCE [LARGE SCALE GENOMIC DNA]</scope>
    <source>
        <strain evidence="1 2">DSM 20634</strain>
    </source>
</reference>
<organism evidence="1 2">
    <name type="scientific">Paucilactobacillus vaccinostercus DSM 20634</name>
    <dbReference type="NCBI Taxonomy" id="1423813"/>
    <lineage>
        <taxon>Bacteria</taxon>
        <taxon>Bacillati</taxon>
        <taxon>Bacillota</taxon>
        <taxon>Bacilli</taxon>
        <taxon>Lactobacillales</taxon>
        <taxon>Lactobacillaceae</taxon>
        <taxon>Paucilactobacillus</taxon>
    </lineage>
</organism>
<dbReference type="STRING" id="1423813.FC26_GL001358"/>
<proteinExistence type="predicted"/>
<dbReference type="OrthoDB" id="9990982at2"/>
<dbReference type="PATRIC" id="fig|1423813.3.peg.1381"/>
<dbReference type="EMBL" id="AYYY01000021">
    <property type="protein sequence ID" value="KRM61790.1"/>
    <property type="molecule type" value="Genomic_DNA"/>
</dbReference>
<protein>
    <submittedName>
        <fullName evidence="1">Uncharacterized protein</fullName>
    </submittedName>
</protein>
<accession>A0A0R2A324</accession>
<dbReference type="RefSeq" id="WP_057778370.1">
    <property type="nucleotide sequence ID" value="NZ_AYYY01000021.1"/>
</dbReference>
<evidence type="ECO:0000313" key="1">
    <source>
        <dbReference type="EMBL" id="KRM61790.1"/>
    </source>
</evidence>
<comment type="caution">
    <text evidence="1">The sequence shown here is derived from an EMBL/GenBank/DDBJ whole genome shotgun (WGS) entry which is preliminary data.</text>
</comment>
<keyword evidence="2" id="KW-1185">Reference proteome</keyword>
<evidence type="ECO:0000313" key="2">
    <source>
        <dbReference type="Proteomes" id="UP000051733"/>
    </source>
</evidence>